<sequence>MLLEGRIISGEFDEEMNEFSLQRVKNMSLESTIRENQLMALYEYLKKHQKDTDGQVITLYDQLPLRLSQEEIQLLMRDLDQLRSLYQ</sequence>
<protein>
    <submittedName>
        <fullName evidence="1">Uncharacterized protein</fullName>
    </submittedName>
</protein>
<gene>
    <name evidence="1" type="ORF">SM124_06075</name>
</gene>
<keyword evidence="2" id="KW-1185">Reference proteome</keyword>
<dbReference type="EMBL" id="JAXOFX010000003">
    <property type="protein sequence ID" value="MDZ5471310.1"/>
    <property type="molecule type" value="Genomic_DNA"/>
</dbReference>
<comment type="caution">
    <text evidence="1">The sequence shown here is derived from an EMBL/GenBank/DDBJ whole genome shotgun (WGS) entry which is preliminary data.</text>
</comment>
<accession>A0ABU5IW07</accession>
<proteinExistence type="predicted"/>
<evidence type="ECO:0000313" key="1">
    <source>
        <dbReference type="EMBL" id="MDZ5471310.1"/>
    </source>
</evidence>
<reference evidence="1 2" key="1">
    <citation type="submission" date="2023-11" db="EMBL/GenBank/DDBJ databases">
        <title>Bacillus jintuensis, isolated from a mudflat on the Beibu Gulf coast.</title>
        <authorList>
            <person name="Li M."/>
        </authorList>
    </citation>
    <scope>NUCLEOTIDE SEQUENCE [LARGE SCALE GENOMIC DNA]</scope>
    <source>
        <strain evidence="1 2">31A1R</strain>
    </source>
</reference>
<dbReference type="Proteomes" id="UP001290455">
    <property type="component" value="Unassembled WGS sequence"/>
</dbReference>
<evidence type="ECO:0000313" key="2">
    <source>
        <dbReference type="Proteomes" id="UP001290455"/>
    </source>
</evidence>
<organism evidence="1 2">
    <name type="scientific">Robertmurraya mangrovi</name>
    <dbReference type="NCBI Taxonomy" id="3098077"/>
    <lineage>
        <taxon>Bacteria</taxon>
        <taxon>Bacillati</taxon>
        <taxon>Bacillota</taxon>
        <taxon>Bacilli</taxon>
        <taxon>Bacillales</taxon>
        <taxon>Bacillaceae</taxon>
        <taxon>Robertmurraya</taxon>
    </lineage>
</organism>
<name>A0ABU5IW07_9BACI</name>
<dbReference type="RefSeq" id="WP_322445609.1">
    <property type="nucleotide sequence ID" value="NZ_JAXOFX010000003.1"/>
</dbReference>